<dbReference type="PANTHER" id="PTHR24304">
    <property type="entry name" value="CYTOCHROME P450 FAMILY 7"/>
    <property type="match status" value="1"/>
</dbReference>
<comment type="caution">
    <text evidence="7">The sequence shown here is derived from an EMBL/GenBank/DDBJ whole genome shotgun (WGS) entry which is preliminary data.</text>
</comment>
<organism evidence="7 8">
    <name type="scientific">Recurvomyces mirabilis</name>
    <dbReference type="NCBI Taxonomy" id="574656"/>
    <lineage>
        <taxon>Eukaryota</taxon>
        <taxon>Fungi</taxon>
        <taxon>Dikarya</taxon>
        <taxon>Ascomycota</taxon>
        <taxon>Pezizomycotina</taxon>
        <taxon>Dothideomycetes</taxon>
        <taxon>Dothideomycetidae</taxon>
        <taxon>Mycosphaerellales</taxon>
        <taxon>Teratosphaeriaceae</taxon>
        <taxon>Recurvomyces</taxon>
    </lineage>
</organism>
<keyword evidence="5 6" id="KW-0408">Iron</keyword>
<comment type="similarity">
    <text evidence="2">Belongs to the cytochrome P450 family.</text>
</comment>
<keyword evidence="3 6" id="KW-0349">Heme</keyword>
<evidence type="ECO:0000313" key="8">
    <source>
        <dbReference type="Proteomes" id="UP001274830"/>
    </source>
</evidence>
<dbReference type="InterPro" id="IPR001128">
    <property type="entry name" value="Cyt_P450"/>
</dbReference>
<name>A0AAE0WV75_9PEZI</name>
<dbReference type="Gene3D" id="1.10.630.10">
    <property type="entry name" value="Cytochrome P450"/>
    <property type="match status" value="1"/>
</dbReference>
<dbReference type="AlphaFoldDB" id="A0AAE0WV75"/>
<keyword evidence="4 6" id="KW-0479">Metal-binding</keyword>
<evidence type="ECO:0000256" key="3">
    <source>
        <dbReference type="ARBA" id="ARBA00022617"/>
    </source>
</evidence>
<dbReference type="InterPro" id="IPR036396">
    <property type="entry name" value="Cyt_P450_sf"/>
</dbReference>
<sequence length="548" mass="61288">MASNTSVLSIVGGATFALLVTVSLVLAYTYLTTLFKYELDVRKHPDHGSKIQVAQHPPLVPYAIPGLGSTISFSNQNIGVFWRWLRTQAERYQQDAFSIMLSGTRTHFIFSEAGISAAFRSRQLSRARLDQQLGTNVLGMSKADSLKAFPYDIDEKEKSTTARIHSEHLLTPNAVNSLTSKFMEVFLQRLDSDRSLDKGVEIDLYDWLWQNIFRSSTTALCGAKLLEMHPDFDKDYQTWEDGMLGMLFGTPRLFASESYAARDSAVSKLEKWLEAGYASSTGNQEDLDWEPNFGAKVVRKRHAFYKQQGLSVHAQAGFDLIFLAGILSNATPATGWLLLHILSPTSDPKFHPTIMNELRSCQRPDGSVDISVLTRLPLLNSAFHEILRLYVDLLVVRQVDSSVAIGHHYVKQGEQVMAPSWMTHRNPAFFADPEVFDPERFLKRDEETGKLGYSATGLGGKYFPFGGGHYMCPGRTFAKQEVLGSVAVLLLNFDIEFVEFAKRDGKQPVGIDKDATGFPGLKKGYAGNQVVGIEGDMRVRIKRKNHIR</sequence>
<evidence type="ECO:0000256" key="1">
    <source>
        <dbReference type="ARBA" id="ARBA00001971"/>
    </source>
</evidence>
<dbReference type="InterPro" id="IPR050529">
    <property type="entry name" value="CYP450_sterol_14alpha_dmase"/>
</dbReference>
<dbReference type="SUPFAM" id="SSF48264">
    <property type="entry name" value="Cytochrome P450"/>
    <property type="match status" value="1"/>
</dbReference>
<dbReference type="CDD" id="cd11040">
    <property type="entry name" value="CYP7_CYP8-like"/>
    <property type="match status" value="1"/>
</dbReference>
<dbReference type="PRINTS" id="PR00465">
    <property type="entry name" value="EP450IV"/>
</dbReference>
<dbReference type="GO" id="GO:0008395">
    <property type="term" value="F:steroid hydroxylase activity"/>
    <property type="evidence" value="ECO:0007669"/>
    <property type="project" value="TreeGrafter"/>
</dbReference>
<protein>
    <recommendedName>
        <fullName evidence="9">Cytochrome P450</fullName>
    </recommendedName>
</protein>
<evidence type="ECO:0000256" key="5">
    <source>
        <dbReference type="ARBA" id="ARBA00023004"/>
    </source>
</evidence>
<reference evidence="7" key="1">
    <citation type="submission" date="2023-07" db="EMBL/GenBank/DDBJ databases">
        <title>Black Yeasts Isolated from many extreme environments.</title>
        <authorList>
            <person name="Coleine C."/>
            <person name="Stajich J.E."/>
            <person name="Selbmann L."/>
        </authorList>
    </citation>
    <scope>NUCLEOTIDE SEQUENCE</scope>
    <source>
        <strain evidence="7">CCFEE 5485</strain>
    </source>
</reference>
<accession>A0AAE0WV75</accession>
<evidence type="ECO:0000313" key="7">
    <source>
        <dbReference type="EMBL" id="KAK3678547.1"/>
    </source>
</evidence>
<keyword evidence="8" id="KW-1185">Reference proteome</keyword>
<proteinExistence type="inferred from homology"/>
<dbReference type="EMBL" id="JAUTXT010000004">
    <property type="protein sequence ID" value="KAK3678547.1"/>
    <property type="molecule type" value="Genomic_DNA"/>
</dbReference>
<dbReference type="PANTHER" id="PTHR24304:SF2">
    <property type="entry name" value="24-HYDROXYCHOLESTEROL 7-ALPHA-HYDROXYLASE"/>
    <property type="match status" value="1"/>
</dbReference>
<dbReference type="Pfam" id="PF00067">
    <property type="entry name" value="p450"/>
    <property type="match status" value="1"/>
</dbReference>
<dbReference type="Proteomes" id="UP001274830">
    <property type="component" value="Unassembled WGS sequence"/>
</dbReference>
<dbReference type="GO" id="GO:0005506">
    <property type="term" value="F:iron ion binding"/>
    <property type="evidence" value="ECO:0007669"/>
    <property type="project" value="InterPro"/>
</dbReference>
<dbReference type="InterPro" id="IPR002403">
    <property type="entry name" value="Cyt_P450_E_grp-IV"/>
</dbReference>
<dbReference type="GO" id="GO:0016705">
    <property type="term" value="F:oxidoreductase activity, acting on paired donors, with incorporation or reduction of molecular oxygen"/>
    <property type="evidence" value="ECO:0007669"/>
    <property type="project" value="InterPro"/>
</dbReference>
<evidence type="ECO:0000256" key="6">
    <source>
        <dbReference type="PIRSR" id="PIRSR602403-1"/>
    </source>
</evidence>
<gene>
    <name evidence="7" type="ORF">LTR78_001845</name>
</gene>
<evidence type="ECO:0000256" key="4">
    <source>
        <dbReference type="ARBA" id="ARBA00022723"/>
    </source>
</evidence>
<dbReference type="GO" id="GO:0020037">
    <property type="term" value="F:heme binding"/>
    <property type="evidence" value="ECO:0007669"/>
    <property type="project" value="InterPro"/>
</dbReference>
<comment type="cofactor">
    <cofactor evidence="1 6">
        <name>heme</name>
        <dbReference type="ChEBI" id="CHEBI:30413"/>
    </cofactor>
</comment>
<evidence type="ECO:0008006" key="9">
    <source>
        <dbReference type="Google" id="ProtNLM"/>
    </source>
</evidence>
<feature type="binding site" description="axial binding residue" evidence="6">
    <location>
        <position position="472"/>
    </location>
    <ligand>
        <name>heme</name>
        <dbReference type="ChEBI" id="CHEBI:30413"/>
    </ligand>
    <ligandPart>
        <name>Fe</name>
        <dbReference type="ChEBI" id="CHEBI:18248"/>
    </ligandPart>
</feature>
<evidence type="ECO:0000256" key="2">
    <source>
        <dbReference type="ARBA" id="ARBA00010617"/>
    </source>
</evidence>